<dbReference type="Pfam" id="PF05498">
    <property type="entry name" value="RALF"/>
    <property type="match status" value="1"/>
</dbReference>
<name>A0A368R3P7_SETIT</name>
<dbReference type="EMBL" id="CM003532">
    <property type="protein sequence ID" value="RCV24772.1"/>
    <property type="molecule type" value="Genomic_DNA"/>
</dbReference>
<sequence length="80" mass="8498">MEKVNSTARLAVVAVTLCLLLLAGPQEAEAAEWITYPSKMISCKVLGNCEKNAGTPDATRPGAVANRYTRGCSAIERCRG</sequence>
<dbReference type="KEGG" id="sita:101773673"/>
<protein>
    <recommendedName>
        <fullName evidence="7">Rapid alkalinization factor 1</fullName>
    </recommendedName>
</protein>
<feature type="chain" id="PRO_5017049978" description="Rapid alkalinization factor 1" evidence="5">
    <location>
        <begin position="31"/>
        <end position="80"/>
    </location>
</feature>
<evidence type="ECO:0000256" key="1">
    <source>
        <dbReference type="ARBA" id="ARBA00009178"/>
    </source>
</evidence>
<evidence type="ECO:0000313" key="6">
    <source>
        <dbReference type="EMBL" id="RCV24772.1"/>
    </source>
</evidence>
<keyword evidence="2" id="KW-0372">Hormone</keyword>
<gene>
    <name evidence="6" type="ORF">SETIT_5G113300v2</name>
</gene>
<organism evidence="6">
    <name type="scientific">Setaria italica</name>
    <name type="common">Foxtail millet</name>
    <name type="synonym">Panicum italicum</name>
    <dbReference type="NCBI Taxonomy" id="4555"/>
    <lineage>
        <taxon>Eukaryota</taxon>
        <taxon>Viridiplantae</taxon>
        <taxon>Streptophyta</taxon>
        <taxon>Embryophyta</taxon>
        <taxon>Tracheophyta</taxon>
        <taxon>Spermatophyta</taxon>
        <taxon>Magnoliopsida</taxon>
        <taxon>Liliopsida</taxon>
        <taxon>Poales</taxon>
        <taxon>Poaceae</taxon>
        <taxon>PACMAD clade</taxon>
        <taxon>Panicoideae</taxon>
        <taxon>Panicodae</taxon>
        <taxon>Paniceae</taxon>
        <taxon>Cenchrinae</taxon>
        <taxon>Setaria</taxon>
    </lineage>
</organism>
<evidence type="ECO:0000256" key="5">
    <source>
        <dbReference type="SAM" id="SignalP"/>
    </source>
</evidence>
<proteinExistence type="inferred from homology"/>
<dbReference type="OrthoDB" id="676993at2759"/>
<evidence type="ECO:0008006" key="7">
    <source>
        <dbReference type="Google" id="ProtNLM"/>
    </source>
</evidence>
<dbReference type="GO" id="GO:0005179">
    <property type="term" value="F:hormone activity"/>
    <property type="evidence" value="ECO:0007669"/>
    <property type="project" value="UniProtKB-KW"/>
</dbReference>
<dbReference type="AlphaFoldDB" id="A0A368R3P7"/>
<keyword evidence="4" id="KW-1015">Disulfide bond</keyword>
<reference evidence="6" key="2">
    <citation type="submission" date="2015-07" db="EMBL/GenBank/DDBJ databases">
        <authorList>
            <person name="Noorani M."/>
        </authorList>
    </citation>
    <scope>NUCLEOTIDE SEQUENCE</scope>
    <source>
        <strain evidence="6">Yugu1</strain>
    </source>
</reference>
<evidence type="ECO:0000256" key="4">
    <source>
        <dbReference type="ARBA" id="ARBA00023157"/>
    </source>
</evidence>
<evidence type="ECO:0000256" key="3">
    <source>
        <dbReference type="ARBA" id="ARBA00022729"/>
    </source>
</evidence>
<keyword evidence="3 5" id="KW-0732">Signal</keyword>
<dbReference type="InterPro" id="IPR008801">
    <property type="entry name" value="RALF"/>
</dbReference>
<reference evidence="6" key="1">
    <citation type="journal article" date="2012" name="Nat. Biotechnol.">
        <title>Reference genome sequence of the model plant Setaria.</title>
        <authorList>
            <person name="Bennetzen J.L."/>
            <person name="Schmutz J."/>
            <person name="Wang H."/>
            <person name="Percifield R."/>
            <person name="Hawkins J."/>
            <person name="Pontaroli A.C."/>
            <person name="Estep M."/>
            <person name="Feng L."/>
            <person name="Vaughn J.N."/>
            <person name="Grimwood J."/>
            <person name="Jenkins J."/>
            <person name="Barry K."/>
            <person name="Lindquist E."/>
            <person name="Hellsten U."/>
            <person name="Deshpande S."/>
            <person name="Wang X."/>
            <person name="Wu X."/>
            <person name="Mitros T."/>
            <person name="Triplett J."/>
            <person name="Yang X."/>
            <person name="Ye C.Y."/>
            <person name="Mauro-Herrera M."/>
            <person name="Wang L."/>
            <person name="Li P."/>
            <person name="Sharma M."/>
            <person name="Sharma R."/>
            <person name="Ronald P.C."/>
            <person name="Panaud O."/>
            <person name="Kellogg E.A."/>
            <person name="Brutnell T.P."/>
            <person name="Doust A.N."/>
            <person name="Tuskan G.A."/>
            <person name="Rokhsar D."/>
            <person name="Devos K.M."/>
        </authorList>
    </citation>
    <scope>NUCLEOTIDE SEQUENCE [LARGE SCALE GENOMIC DNA]</scope>
    <source>
        <strain evidence="6">Yugu1</strain>
    </source>
</reference>
<evidence type="ECO:0000256" key="2">
    <source>
        <dbReference type="ARBA" id="ARBA00022702"/>
    </source>
</evidence>
<comment type="similarity">
    <text evidence="1">Belongs to the plant rapid alkalinization factor (RALF) family.</text>
</comment>
<feature type="signal peptide" evidence="5">
    <location>
        <begin position="1"/>
        <end position="30"/>
    </location>
</feature>
<accession>A0A368R3P7</accession>